<feature type="transmembrane region" description="Helical" evidence="1">
    <location>
        <begin position="14"/>
        <end position="34"/>
    </location>
</feature>
<dbReference type="EMBL" id="CP022383">
    <property type="protein sequence ID" value="ATA79825.1"/>
    <property type="molecule type" value="Genomic_DNA"/>
</dbReference>
<organism evidence="2 3">
    <name type="scientific">Capnocytophaga sputigena</name>
    <dbReference type="NCBI Taxonomy" id="1019"/>
    <lineage>
        <taxon>Bacteria</taxon>
        <taxon>Pseudomonadati</taxon>
        <taxon>Bacteroidota</taxon>
        <taxon>Flavobacteriia</taxon>
        <taxon>Flavobacteriales</taxon>
        <taxon>Flavobacteriaceae</taxon>
        <taxon>Capnocytophaga</taxon>
    </lineage>
</organism>
<keyword evidence="1" id="KW-1133">Transmembrane helix</keyword>
<dbReference type="AlphaFoldDB" id="A0A250F6G4"/>
<sequence length="189" mass="22597">MGTLTIHLSKKQSIFHTIVFLLLSVMPLIFYIIISYRSEYFFERKNIAIGLLMFFIAFIFFKALRGEFFFLRLKNPKMTFTDEGILFDEYIQGMVKWEEVAHINFGRRVMMRKPSEKYSSMVIVLKNKATVKFNKFSSTPLDKHFIEIDTAFFKENVNDEIERIIEFISTHCSRYKCYKVPHQTKFVFK</sequence>
<protein>
    <submittedName>
        <fullName evidence="2">Uncharacterized protein</fullName>
    </submittedName>
</protein>
<evidence type="ECO:0000313" key="3">
    <source>
        <dbReference type="Proteomes" id="UP000217334"/>
    </source>
</evidence>
<gene>
    <name evidence="2" type="ORF">CGC59_09105</name>
</gene>
<keyword evidence="1" id="KW-0472">Membrane</keyword>
<dbReference type="RefSeq" id="WP_095901686.1">
    <property type="nucleotide sequence ID" value="NZ_CP022383.1"/>
</dbReference>
<reference evidence="3" key="1">
    <citation type="submission" date="2017-06" db="EMBL/GenBank/DDBJ databases">
        <title>Capnocytophaga spp. assemblies.</title>
        <authorList>
            <person name="Gulvik C.A."/>
        </authorList>
    </citation>
    <scope>NUCLEOTIDE SEQUENCE [LARGE SCALE GENOMIC DNA]</scope>
    <source>
        <strain evidence="3">H4486</strain>
    </source>
</reference>
<proteinExistence type="predicted"/>
<accession>A0A250F6G4</accession>
<dbReference type="Proteomes" id="UP000217334">
    <property type="component" value="Chromosome"/>
</dbReference>
<name>A0A250F6G4_CAPSP</name>
<feature type="transmembrane region" description="Helical" evidence="1">
    <location>
        <begin position="46"/>
        <end position="64"/>
    </location>
</feature>
<evidence type="ECO:0000313" key="2">
    <source>
        <dbReference type="EMBL" id="ATA79825.1"/>
    </source>
</evidence>
<evidence type="ECO:0000256" key="1">
    <source>
        <dbReference type="SAM" id="Phobius"/>
    </source>
</evidence>
<keyword evidence="1" id="KW-0812">Transmembrane</keyword>